<evidence type="ECO:0000256" key="7">
    <source>
        <dbReference type="ARBA" id="ARBA00022958"/>
    </source>
</evidence>
<feature type="transmembrane region" description="Helical" evidence="13">
    <location>
        <begin position="318"/>
        <end position="339"/>
    </location>
</feature>
<comment type="caution">
    <text evidence="15">The sequence shown here is derived from an EMBL/GenBank/DDBJ whole genome shotgun (WGS) entry which is preliminary data.</text>
</comment>
<dbReference type="SUPFAM" id="SSF81324">
    <property type="entry name" value="Voltage-gated potassium channels"/>
    <property type="match status" value="1"/>
</dbReference>
<dbReference type="Proteomes" id="UP001642483">
    <property type="component" value="Unassembled WGS sequence"/>
</dbReference>
<dbReference type="PANTHER" id="PTHR11537:SF252">
    <property type="entry name" value="POTASSIUM VOLTAGE-GATED CHANNEL PROTEIN SHAW"/>
    <property type="match status" value="1"/>
</dbReference>
<evidence type="ECO:0000256" key="4">
    <source>
        <dbReference type="ARBA" id="ARBA00022692"/>
    </source>
</evidence>
<evidence type="ECO:0000256" key="2">
    <source>
        <dbReference type="ARBA" id="ARBA00022448"/>
    </source>
</evidence>
<evidence type="ECO:0000259" key="14">
    <source>
        <dbReference type="Pfam" id="PF00520"/>
    </source>
</evidence>
<dbReference type="Gene3D" id="1.10.287.70">
    <property type="match status" value="1"/>
</dbReference>
<feature type="transmembrane region" description="Helical" evidence="13">
    <location>
        <begin position="163"/>
        <end position="181"/>
    </location>
</feature>
<keyword evidence="7" id="KW-0630">Potassium</keyword>
<evidence type="ECO:0000256" key="10">
    <source>
        <dbReference type="ARBA" id="ARBA00023136"/>
    </source>
</evidence>
<feature type="domain" description="Ion transport" evidence="14">
    <location>
        <begin position="121"/>
        <end position="349"/>
    </location>
</feature>
<evidence type="ECO:0000256" key="1">
    <source>
        <dbReference type="ARBA" id="ARBA00004141"/>
    </source>
</evidence>
<proteinExistence type="predicted"/>
<keyword evidence="10 13" id="KW-0472">Membrane</keyword>
<evidence type="ECO:0000256" key="11">
    <source>
        <dbReference type="ARBA" id="ARBA00023303"/>
    </source>
</evidence>
<keyword evidence="5" id="KW-0631">Potassium channel</keyword>
<feature type="compositionally biased region" description="Low complexity" evidence="12">
    <location>
        <begin position="433"/>
        <end position="444"/>
    </location>
</feature>
<evidence type="ECO:0000256" key="13">
    <source>
        <dbReference type="SAM" id="Phobius"/>
    </source>
</evidence>
<evidence type="ECO:0000256" key="5">
    <source>
        <dbReference type="ARBA" id="ARBA00022826"/>
    </source>
</evidence>
<evidence type="ECO:0000313" key="16">
    <source>
        <dbReference type="Proteomes" id="UP001642483"/>
    </source>
</evidence>
<dbReference type="PRINTS" id="PR01494">
    <property type="entry name" value="KV9CHANNEL"/>
</dbReference>
<dbReference type="PANTHER" id="PTHR11537">
    <property type="entry name" value="VOLTAGE-GATED POTASSIUM CHANNEL"/>
    <property type="match status" value="1"/>
</dbReference>
<dbReference type="Pfam" id="PF00520">
    <property type="entry name" value="Ion_trans"/>
    <property type="match status" value="1"/>
</dbReference>
<keyword evidence="4 13" id="KW-0812">Transmembrane</keyword>
<keyword evidence="6" id="KW-0851">Voltage-gated channel</keyword>
<keyword evidence="3" id="KW-0633">Potassium transport</keyword>
<dbReference type="EMBL" id="CAWYQH010000013">
    <property type="protein sequence ID" value="CAK8674689.1"/>
    <property type="molecule type" value="Genomic_DNA"/>
</dbReference>
<dbReference type="InterPro" id="IPR027359">
    <property type="entry name" value="Volt_channel_dom_sf"/>
</dbReference>
<gene>
    <name evidence="15" type="ORF">CVLEPA_LOCUS4362</name>
</gene>
<feature type="transmembrane region" description="Helical" evidence="13">
    <location>
        <begin position="261"/>
        <end position="280"/>
    </location>
</feature>
<protein>
    <recommendedName>
        <fullName evidence="14">Ion transport domain-containing protein</fullName>
    </recommendedName>
</protein>
<dbReference type="InterPro" id="IPR003968">
    <property type="entry name" value="K_chnl_volt-dep_Kv"/>
</dbReference>
<evidence type="ECO:0000256" key="3">
    <source>
        <dbReference type="ARBA" id="ARBA00022538"/>
    </source>
</evidence>
<comment type="subcellular location">
    <subcellularLocation>
        <location evidence="1">Membrane</location>
        <topology evidence="1">Multi-pass membrane protein</topology>
    </subcellularLocation>
</comment>
<keyword evidence="16" id="KW-1185">Reference proteome</keyword>
<keyword evidence="9" id="KW-0406">Ion transport</keyword>
<dbReference type="InterPro" id="IPR005821">
    <property type="entry name" value="Ion_trans_dom"/>
</dbReference>
<feature type="compositionally biased region" description="Basic and acidic residues" evidence="12">
    <location>
        <begin position="390"/>
        <end position="402"/>
    </location>
</feature>
<dbReference type="Gene3D" id="1.20.120.350">
    <property type="entry name" value="Voltage-gated potassium channels. Chain C"/>
    <property type="match status" value="1"/>
</dbReference>
<evidence type="ECO:0000256" key="9">
    <source>
        <dbReference type="ARBA" id="ARBA00023065"/>
    </source>
</evidence>
<sequence>MSPETFNFPKVFRLIPYFFADLIHASKSVCMARLSEEMVYWSVAEAWLDNCCRLRLEECLSVSEKYEKDMDIKLERYLVKQEKLTFISPIGGWKDLTQNWESVKKYVWKTVEDPTTSTFAKIWMFISISFILLSLTIFVIGTVDGYYTIDENEIEVEINVLEGIETVCMAWFTFEYVVRLTAAPKKFKFCRQILNIVDLLTIIPFFVQLLWTGGHWVSIHTWKHISQMLRIMRVMRVFRLGRHSGGLKLLCSTLYDSTNELAMLSIYLLIGIVVLASVVYATDQHIFANLGEATWFAAVTITTVGYGDFVPQSLMGKIITSLSFLLGLFGMAMPIHPIISNFSNCYRTQRNVELAFKRLLRMRDNKEKDALQEIIERRVKNANRFLEASRKETNEREAKDNIIKTSSGKQKSKTLKRAFTSPMMLPQKRMSKSAKSSRSLSLKSTPSTALQSNEELLPLPEARAGSSKECHCIFCTD</sequence>
<dbReference type="InterPro" id="IPR028325">
    <property type="entry name" value="VG_K_chnl"/>
</dbReference>
<feature type="transmembrane region" description="Helical" evidence="13">
    <location>
        <begin position="122"/>
        <end position="143"/>
    </location>
</feature>
<feature type="transmembrane region" description="Helical" evidence="13">
    <location>
        <begin position="287"/>
        <end position="306"/>
    </location>
</feature>
<dbReference type="PRINTS" id="PR00169">
    <property type="entry name" value="KCHANNEL"/>
</dbReference>
<accession>A0ABP0F8E1</accession>
<keyword evidence="2" id="KW-0813">Transport</keyword>
<feature type="compositionally biased region" description="Polar residues" evidence="12">
    <location>
        <begin position="445"/>
        <end position="454"/>
    </location>
</feature>
<evidence type="ECO:0000313" key="15">
    <source>
        <dbReference type="EMBL" id="CAK8674689.1"/>
    </source>
</evidence>
<keyword evidence="11" id="KW-0407">Ion channel</keyword>
<evidence type="ECO:0000256" key="12">
    <source>
        <dbReference type="SAM" id="MobiDB-lite"/>
    </source>
</evidence>
<reference evidence="15 16" key="1">
    <citation type="submission" date="2024-02" db="EMBL/GenBank/DDBJ databases">
        <authorList>
            <person name="Daric V."/>
            <person name="Darras S."/>
        </authorList>
    </citation>
    <scope>NUCLEOTIDE SEQUENCE [LARGE SCALE GENOMIC DNA]</scope>
</reference>
<evidence type="ECO:0000256" key="8">
    <source>
        <dbReference type="ARBA" id="ARBA00022989"/>
    </source>
</evidence>
<dbReference type="PRINTS" id="PR01491">
    <property type="entry name" value="KVCHANNEL"/>
</dbReference>
<name>A0ABP0F8E1_CLALP</name>
<feature type="transmembrane region" description="Helical" evidence="13">
    <location>
        <begin position="193"/>
        <end position="211"/>
    </location>
</feature>
<evidence type="ECO:0000256" key="6">
    <source>
        <dbReference type="ARBA" id="ARBA00022882"/>
    </source>
</evidence>
<keyword evidence="8 13" id="KW-1133">Transmembrane helix</keyword>
<organism evidence="15 16">
    <name type="scientific">Clavelina lepadiformis</name>
    <name type="common">Light-bulb sea squirt</name>
    <name type="synonym">Ascidia lepadiformis</name>
    <dbReference type="NCBI Taxonomy" id="159417"/>
    <lineage>
        <taxon>Eukaryota</taxon>
        <taxon>Metazoa</taxon>
        <taxon>Chordata</taxon>
        <taxon>Tunicata</taxon>
        <taxon>Ascidiacea</taxon>
        <taxon>Aplousobranchia</taxon>
        <taxon>Clavelinidae</taxon>
        <taxon>Clavelina</taxon>
    </lineage>
</organism>
<feature type="region of interest" description="Disordered" evidence="12">
    <location>
        <begin position="390"/>
        <end position="460"/>
    </location>
</feature>
<dbReference type="InterPro" id="IPR003971">
    <property type="entry name" value="K_chnl_volt-dep_Kv5/Kv9"/>
</dbReference>